<dbReference type="Proteomes" id="UP000298310">
    <property type="component" value="Segment"/>
</dbReference>
<reference evidence="1 2" key="1">
    <citation type="journal article" date="2010" name="J. Bacteriol.">
        <title>Characterization of the replication, transfer, and plasmid/lytic phage cycle of the Streptomyces plasmid-phage pZL12.</title>
        <authorList>
            <person name="Zhong L."/>
            <person name="Cheng Q."/>
            <person name="Tian X."/>
            <person name="Zhao L."/>
            <person name="Qin Z."/>
        </authorList>
    </citation>
    <scope>NUCLEOTIDE SEQUENCE [LARGE SCALE GENOMIC DNA]</scope>
</reference>
<dbReference type="KEGG" id="vg:80142694"/>
<name>D0UWI3_9CAUD</name>
<evidence type="ECO:0000313" key="2">
    <source>
        <dbReference type="Proteomes" id="UP000298310"/>
    </source>
</evidence>
<keyword evidence="2" id="KW-1185">Reference proteome</keyword>
<evidence type="ECO:0000313" key="1">
    <source>
        <dbReference type="EMBL" id="ACX71155.1"/>
    </source>
</evidence>
<accession>D0UWI3</accession>
<gene>
    <name evidence="1" type="ORF">pZL12.78c</name>
</gene>
<proteinExistence type="predicted"/>
<protein>
    <submittedName>
        <fullName evidence="1">Uncharacterized protein</fullName>
    </submittedName>
</protein>
<sequence>MSTDDHARAQDFLDQLYRLNGADTLGNPTQTPATRIQVRTADGTLIGEALLSARSTDEAATAISAVAEYALAMPADYQAGRTSTPELDPLLIADLEDHFADVDLDDLTRQTLNQAQPSERLAVTRAIDDMFGHIPHWDAEDGEL</sequence>
<organism evidence="1 2">
    <name type="scientific">Streptomyces phage ZL12</name>
    <dbReference type="NCBI Taxonomy" id="2570911"/>
    <lineage>
        <taxon>Viruses</taxon>
        <taxon>Duplodnaviria</taxon>
        <taxon>Heunggongvirae</taxon>
        <taxon>Uroviricota</taxon>
        <taxon>Caudoviricetes</taxon>
        <taxon>Fuzanglongvirus</taxon>
        <taxon>Fuzanglongvirus ZL12</taxon>
    </lineage>
</organism>
<dbReference type="EMBL" id="GQ919031">
    <property type="protein sequence ID" value="ACX71155.1"/>
    <property type="molecule type" value="Genomic_DNA"/>
</dbReference>